<comment type="function">
    <text evidence="7 9">IGPS catalyzes the conversion of PRFAR and glutamine to IGP, AICAR and glutamate. The HisF subunit catalyzes the cyclization activity that produces IGP and AICAR from PRFAR using the ammonia provided by the HisH subunit.</text>
</comment>
<dbReference type="NCBIfam" id="TIGR00735">
    <property type="entry name" value="hisF"/>
    <property type="match status" value="1"/>
</dbReference>
<dbReference type="InterPro" id="IPR006062">
    <property type="entry name" value="His_biosynth"/>
</dbReference>
<evidence type="ECO:0000256" key="1">
    <source>
        <dbReference type="ARBA" id="ARBA00005091"/>
    </source>
</evidence>
<keyword evidence="9" id="KW-0963">Cytoplasm</keyword>
<dbReference type="InterPro" id="IPR011060">
    <property type="entry name" value="RibuloseP-bd_barrel"/>
</dbReference>
<dbReference type="HAMAP" id="MF_01013">
    <property type="entry name" value="HisF"/>
    <property type="match status" value="1"/>
</dbReference>
<dbReference type="InterPro" id="IPR013785">
    <property type="entry name" value="Aldolase_TIM"/>
</dbReference>
<evidence type="ECO:0000256" key="2">
    <source>
        <dbReference type="ARBA" id="ARBA00009667"/>
    </source>
</evidence>
<evidence type="ECO:0000256" key="3">
    <source>
        <dbReference type="ARBA" id="ARBA00011152"/>
    </source>
</evidence>
<gene>
    <name evidence="9 11" type="primary">hisF</name>
    <name evidence="11" type="ORF">R4146_06870</name>
</gene>
<evidence type="ECO:0000256" key="9">
    <source>
        <dbReference type="HAMAP-Rule" id="MF_01013"/>
    </source>
</evidence>
<dbReference type="EC" id="4.3.2.10" evidence="9"/>
<dbReference type="GO" id="GO:0016829">
    <property type="term" value="F:lyase activity"/>
    <property type="evidence" value="ECO:0007669"/>
    <property type="project" value="UniProtKB-KW"/>
</dbReference>
<evidence type="ECO:0000256" key="7">
    <source>
        <dbReference type="ARBA" id="ARBA00025475"/>
    </source>
</evidence>
<dbReference type="PANTHER" id="PTHR21235">
    <property type="entry name" value="IMIDAZOLE GLYCEROL PHOSPHATE SYNTHASE SUBUNIT HISF/H IGP SYNTHASE SUBUNIT HISF/H"/>
    <property type="match status" value="1"/>
</dbReference>
<dbReference type="RefSeq" id="WP_339960719.1">
    <property type="nucleotide sequence ID" value="NZ_JAWMWH010000003.1"/>
</dbReference>
<dbReference type="InterPro" id="IPR004651">
    <property type="entry name" value="HisF"/>
</dbReference>
<name>A0ABU8SLY8_9LACO</name>
<evidence type="ECO:0000256" key="8">
    <source>
        <dbReference type="ARBA" id="ARBA00047838"/>
    </source>
</evidence>
<feature type="active site" evidence="9">
    <location>
        <position position="130"/>
    </location>
</feature>
<organism evidence="11 12">
    <name type="scientific">Nicoliella lavandulae</name>
    <dbReference type="NCBI Taxonomy" id="3082954"/>
    <lineage>
        <taxon>Bacteria</taxon>
        <taxon>Bacillati</taxon>
        <taxon>Bacillota</taxon>
        <taxon>Bacilli</taxon>
        <taxon>Lactobacillales</taxon>
        <taxon>Lactobacillaceae</taxon>
        <taxon>Nicoliella</taxon>
    </lineage>
</organism>
<reference evidence="11 12" key="1">
    <citation type="submission" date="2023-10" db="EMBL/GenBank/DDBJ databases">
        <title>Nicoliella lavandulae sp. nov. isolated from Lavandula angustifolia flowers.</title>
        <authorList>
            <person name="Alcantara C."/>
            <person name="Zuniga M."/>
            <person name="Landete J.M."/>
            <person name="Monedero V."/>
        </authorList>
    </citation>
    <scope>NUCLEOTIDE SEQUENCE [LARGE SCALE GENOMIC DNA]</scope>
    <source>
        <strain evidence="11 12">Es01</strain>
    </source>
</reference>
<dbReference type="Gene3D" id="3.20.20.70">
    <property type="entry name" value="Aldolase class I"/>
    <property type="match status" value="1"/>
</dbReference>
<comment type="similarity">
    <text evidence="2 9 10">Belongs to the HisA/HisF family.</text>
</comment>
<evidence type="ECO:0000313" key="11">
    <source>
        <dbReference type="EMBL" id="MEJ6400864.1"/>
    </source>
</evidence>
<comment type="catalytic activity">
    <reaction evidence="8 9">
        <text>5-[(5-phospho-1-deoxy-D-ribulos-1-ylimino)methylamino]-1-(5-phospho-beta-D-ribosyl)imidazole-4-carboxamide + L-glutamine = D-erythro-1-(imidazol-4-yl)glycerol 3-phosphate + 5-amino-1-(5-phospho-beta-D-ribosyl)imidazole-4-carboxamide + L-glutamate + H(+)</text>
        <dbReference type="Rhea" id="RHEA:24793"/>
        <dbReference type="ChEBI" id="CHEBI:15378"/>
        <dbReference type="ChEBI" id="CHEBI:29985"/>
        <dbReference type="ChEBI" id="CHEBI:58278"/>
        <dbReference type="ChEBI" id="CHEBI:58359"/>
        <dbReference type="ChEBI" id="CHEBI:58475"/>
        <dbReference type="ChEBI" id="CHEBI:58525"/>
        <dbReference type="EC" id="4.3.2.10"/>
    </reaction>
</comment>
<dbReference type="Proteomes" id="UP001370590">
    <property type="component" value="Unassembled WGS sequence"/>
</dbReference>
<evidence type="ECO:0000313" key="12">
    <source>
        <dbReference type="Proteomes" id="UP001370590"/>
    </source>
</evidence>
<comment type="subunit">
    <text evidence="3 9">Heterodimer of HisH and HisF.</text>
</comment>
<protein>
    <recommendedName>
        <fullName evidence="9">Imidazole glycerol phosphate synthase subunit HisF</fullName>
        <ecNumber evidence="9">4.3.2.10</ecNumber>
    </recommendedName>
    <alternativeName>
        <fullName evidence="9">IGP synthase cyclase subunit</fullName>
    </alternativeName>
    <alternativeName>
        <fullName evidence="9">IGP synthase subunit HisF</fullName>
    </alternativeName>
    <alternativeName>
        <fullName evidence="9">ImGP synthase subunit HisF</fullName>
        <shortName evidence="9">IGPS subunit HisF</shortName>
    </alternativeName>
</protein>
<sequence>MLAKRIIPCLDVDDGRVKKGVNFLNLKDVGDPVKIAAAYEQQGADELVFLDITATNEQRNPIQTVVKQVSSKVFMPLTVGGGIKSVADMDELLKAGADKVAINTAAIRNPDLITAGSQIFGSQAIVVAIDVKWEANDQKYYVYTNGGQVKTDLDALEWAKQAVQLGAGELLVTSMDQDGTKDGFDIELYRKISNSVNVPVIASGGAGQINDFTELFLNSNVTGALAASVFHFQELTIPEVKGALKEAGVAVRCLNQTLPN</sequence>
<comment type="caution">
    <text evidence="11">The sequence shown here is derived from an EMBL/GenBank/DDBJ whole genome shotgun (WGS) entry which is preliminary data.</text>
</comment>
<dbReference type="EMBL" id="JAWMWH010000003">
    <property type="protein sequence ID" value="MEJ6400864.1"/>
    <property type="molecule type" value="Genomic_DNA"/>
</dbReference>
<dbReference type="Pfam" id="PF00977">
    <property type="entry name" value="His_biosynth"/>
    <property type="match status" value="1"/>
</dbReference>
<comment type="pathway">
    <text evidence="1 9">Amino-acid biosynthesis; L-histidine biosynthesis; L-histidine from 5-phospho-alpha-D-ribose 1-diphosphate: step 5/9.</text>
</comment>
<keyword evidence="12" id="KW-1185">Reference proteome</keyword>
<dbReference type="InterPro" id="IPR050064">
    <property type="entry name" value="IGPS_HisA/HisF"/>
</dbReference>
<accession>A0ABU8SLY8</accession>
<keyword evidence="4 9" id="KW-0028">Amino-acid biosynthesis</keyword>
<proteinExistence type="inferred from homology"/>
<keyword evidence="6 9" id="KW-0456">Lyase</keyword>
<dbReference type="CDD" id="cd04731">
    <property type="entry name" value="HisF"/>
    <property type="match status" value="1"/>
</dbReference>
<feature type="active site" evidence="9">
    <location>
        <position position="11"/>
    </location>
</feature>
<evidence type="ECO:0000256" key="10">
    <source>
        <dbReference type="RuleBase" id="RU003657"/>
    </source>
</evidence>
<dbReference type="PANTHER" id="PTHR21235:SF2">
    <property type="entry name" value="IMIDAZOLE GLYCEROL PHOSPHATE SYNTHASE HISHF"/>
    <property type="match status" value="1"/>
</dbReference>
<dbReference type="SUPFAM" id="SSF51366">
    <property type="entry name" value="Ribulose-phoshate binding barrel"/>
    <property type="match status" value="1"/>
</dbReference>
<evidence type="ECO:0000256" key="4">
    <source>
        <dbReference type="ARBA" id="ARBA00022605"/>
    </source>
</evidence>
<evidence type="ECO:0000256" key="6">
    <source>
        <dbReference type="ARBA" id="ARBA00023239"/>
    </source>
</evidence>
<keyword evidence="5 9" id="KW-0368">Histidine biosynthesis</keyword>
<evidence type="ECO:0000256" key="5">
    <source>
        <dbReference type="ARBA" id="ARBA00023102"/>
    </source>
</evidence>
<comment type="subcellular location">
    <subcellularLocation>
        <location evidence="9">Cytoplasm</location>
    </subcellularLocation>
</comment>